<name>A0A212KJX8_9FIRM</name>
<dbReference type="AlphaFoldDB" id="A0A212KJX8"/>
<protein>
    <submittedName>
        <fullName evidence="1">Uncharacterized protein</fullName>
    </submittedName>
</protein>
<evidence type="ECO:0000313" key="1">
    <source>
        <dbReference type="EMBL" id="SBW11885.1"/>
    </source>
</evidence>
<sequence>MNCNRIKLFFEEICRLFKSKKGTWEQEESGKRPALCYVIGGVKYFVNSYFKEESALSAEDKITRLIEQDIEHREKKE</sequence>
<gene>
    <name evidence="1" type="ORF">KL86CLO1_13424</name>
</gene>
<accession>A0A212KJX8</accession>
<reference evidence="1" key="1">
    <citation type="submission" date="2016-04" db="EMBL/GenBank/DDBJ databases">
        <authorList>
            <person name="Evans L.H."/>
            <person name="Alamgir A."/>
            <person name="Owens N."/>
            <person name="Weber N.D."/>
            <person name="Virtaneva K."/>
            <person name="Barbian K."/>
            <person name="Babar A."/>
            <person name="Rosenke K."/>
        </authorList>
    </citation>
    <scope>NUCLEOTIDE SEQUENCE</scope>
    <source>
        <strain evidence="1">86</strain>
    </source>
</reference>
<dbReference type="EMBL" id="FLUN01000001">
    <property type="protein sequence ID" value="SBW11885.1"/>
    <property type="molecule type" value="Genomic_DNA"/>
</dbReference>
<dbReference type="Pfam" id="PF14202">
    <property type="entry name" value="TnpW"/>
    <property type="match status" value="1"/>
</dbReference>
<proteinExistence type="predicted"/>
<dbReference type="InterPro" id="IPR026990">
    <property type="entry name" value="TnpW"/>
</dbReference>
<organism evidence="1">
    <name type="scientific">uncultured Eubacteriales bacterium</name>
    <dbReference type="NCBI Taxonomy" id="172733"/>
    <lineage>
        <taxon>Bacteria</taxon>
        <taxon>Bacillati</taxon>
        <taxon>Bacillota</taxon>
        <taxon>Clostridia</taxon>
        <taxon>Eubacteriales</taxon>
        <taxon>environmental samples</taxon>
    </lineage>
</organism>